<sequence>MDPIPTKTLHWQTPAGARRTVTWMEAGDSGGFPLIYAHGNPGCRLEIEFLHLSAKAHGFRLITMDRPGLGGSSLVQPYDLTRFAADTERLADELGLAGFALMGWSSGGPMVLAAAHALPERVRAVAVVASYTNFGDWPEGKELLDDFQLRGLVWLENRPTLANRVLSVVRWTDLELPNFYLKLARKEMAPSDRQQLQDDARADLFIRIQQEALHQGVEGAMLDLEMQWQPWPFSLREVEVPVQLFQGRADTFVPWPFAEHMVGALPRAQLTLADEYGHLMPMAPEVQRRMFRSLQPFCQ</sequence>
<protein>
    <submittedName>
        <fullName evidence="2">Alpha/beta fold hydrolase</fullName>
    </submittedName>
</protein>
<dbReference type="EMBL" id="JAWIIJ010000017">
    <property type="protein sequence ID" value="MDV2080696.1"/>
    <property type="molecule type" value="Genomic_DNA"/>
</dbReference>
<feature type="domain" description="AB hydrolase-1" evidence="1">
    <location>
        <begin position="33"/>
        <end position="280"/>
    </location>
</feature>
<keyword evidence="2" id="KW-0378">Hydrolase</keyword>
<dbReference type="Gene3D" id="3.40.50.1820">
    <property type="entry name" value="alpha/beta hydrolase"/>
    <property type="match status" value="1"/>
</dbReference>
<dbReference type="GO" id="GO:0016787">
    <property type="term" value="F:hydrolase activity"/>
    <property type="evidence" value="ECO:0007669"/>
    <property type="project" value="UniProtKB-KW"/>
</dbReference>
<dbReference type="InterPro" id="IPR050471">
    <property type="entry name" value="AB_hydrolase"/>
</dbReference>
<dbReference type="PANTHER" id="PTHR43433:SF10">
    <property type="entry name" value="AB HYDROLASE-1 DOMAIN-CONTAINING PROTEIN"/>
    <property type="match status" value="1"/>
</dbReference>
<organism evidence="2 3">
    <name type="scientific">Marinobacter xestospongiae</name>
    <dbReference type="NCBI Taxonomy" id="994319"/>
    <lineage>
        <taxon>Bacteria</taxon>
        <taxon>Pseudomonadati</taxon>
        <taxon>Pseudomonadota</taxon>
        <taxon>Gammaproteobacteria</taxon>
        <taxon>Pseudomonadales</taxon>
        <taxon>Marinobacteraceae</taxon>
        <taxon>Marinobacter</taxon>
    </lineage>
</organism>
<accession>A0ABU3W2D6</accession>
<keyword evidence="3" id="KW-1185">Reference proteome</keyword>
<dbReference type="SUPFAM" id="SSF53474">
    <property type="entry name" value="alpha/beta-Hydrolases"/>
    <property type="match status" value="1"/>
</dbReference>
<proteinExistence type="predicted"/>
<evidence type="ECO:0000259" key="1">
    <source>
        <dbReference type="Pfam" id="PF00561"/>
    </source>
</evidence>
<comment type="caution">
    <text evidence="2">The sequence shown here is derived from an EMBL/GenBank/DDBJ whole genome shotgun (WGS) entry which is preliminary data.</text>
</comment>
<dbReference type="InterPro" id="IPR000073">
    <property type="entry name" value="AB_hydrolase_1"/>
</dbReference>
<dbReference type="Pfam" id="PF00561">
    <property type="entry name" value="Abhydrolase_1"/>
    <property type="match status" value="1"/>
</dbReference>
<reference evidence="2 3" key="1">
    <citation type="submission" date="2023-10" db="EMBL/GenBank/DDBJ databases">
        <title>Characteristics and mechanism of a salt-tolerant marine origin heterotrophic nitrifying- aerobic denitrifying bacteria Marinobacter xestospongiae HN1.</title>
        <authorList>
            <person name="Qi R."/>
        </authorList>
    </citation>
    <scope>NUCLEOTIDE SEQUENCE [LARGE SCALE GENOMIC DNA]</scope>
    <source>
        <strain evidence="2 3">HN1</strain>
    </source>
</reference>
<evidence type="ECO:0000313" key="3">
    <source>
        <dbReference type="Proteomes" id="UP001269819"/>
    </source>
</evidence>
<dbReference type="InterPro" id="IPR029058">
    <property type="entry name" value="AB_hydrolase_fold"/>
</dbReference>
<name>A0ABU3W2D6_9GAMM</name>
<evidence type="ECO:0000313" key="2">
    <source>
        <dbReference type="EMBL" id="MDV2080696.1"/>
    </source>
</evidence>
<dbReference type="RefSeq" id="WP_316975071.1">
    <property type="nucleotide sequence ID" value="NZ_JAWIIJ010000017.1"/>
</dbReference>
<dbReference type="PANTHER" id="PTHR43433">
    <property type="entry name" value="HYDROLASE, ALPHA/BETA FOLD FAMILY PROTEIN"/>
    <property type="match status" value="1"/>
</dbReference>
<dbReference type="PRINTS" id="PR00111">
    <property type="entry name" value="ABHYDROLASE"/>
</dbReference>
<gene>
    <name evidence="2" type="ORF">RYS15_18575</name>
</gene>
<dbReference type="Proteomes" id="UP001269819">
    <property type="component" value="Unassembled WGS sequence"/>
</dbReference>